<evidence type="ECO:0000313" key="2">
    <source>
        <dbReference type="Proteomes" id="UP001500908"/>
    </source>
</evidence>
<dbReference type="SUPFAM" id="SSF50475">
    <property type="entry name" value="FMN-binding split barrel"/>
    <property type="match status" value="1"/>
</dbReference>
<evidence type="ECO:0000313" key="1">
    <source>
        <dbReference type="EMBL" id="GAA3738336.1"/>
    </source>
</evidence>
<dbReference type="Proteomes" id="UP001500908">
    <property type="component" value="Unassembled WGS sequence"/>
</dbReference>
<keyword evidence="2" id="KW-1185">Reference proteome</keyword>
<sequence length="164" mass="18381">MGFSRPPHTGVKRALFRMPIWIYRLGLGGLLDGRFVLLTHIGRTSGQPRQAVLEIVGRHEESGGYLVASGYGSRSQWFRNILREPRVRFQVGWRHYTGTARPLPAAESGRRLADYARRYPRTAASLMRIVGQDAGTTPADYARVGADRDHGVPIVALCPDQRER</sequence>
<reference evidence="2" key="1">
    <citation type="journal article" date="2019" name="Int. J. Syst. Evol. Microbiol.">
        <title>The Global Catalogue of Microorganisms (GCM) 10K type strain sequencing project: providing services to taxonomists for standard genome sequencing and annotation.</title>
        <authorList>
            <consortium name="The Broad Institute Genomics Platform"/>
            <consortium name="The Broad Institute Genome Sequencing Center for Infectious Disease"/>
            <person name="Wu L."/>
            <person name="Ma J."/>
        </authorList>
    </citation>
    <scope>NUCLEOTIDE SEQUENCE [LARGE SCALE GENOMIC DNA]</scope>
    <source>
        <strain evidence="2">JCM 17137</strain>
    </source>
</reference>
<dbReference type="InterPro" id="IPR004378">
    <property type="entry name" value="F420H2_quin_Rdtase"/>
</dbReference>
<protein>
    <submittedName>
        <fullName evidence="1">Nitroreductase family deazaflavin-dependent oxidoreductase</fullName>
    </submittedName>
</protein>
<dbReference type="EMBL" id="BAABDD010000006">
    <property type="protein sequence ID" value="GAA3738336.1"/>
    <property type="molecule type" value="Genomic_DNA"/>
</dbReference>
<dbReference type="InterPro" id="IPR012349">
    <property type="entry name" value="Split_barrel_FMN-bd"/>
</dbReference>
<dbReference type="NCBIfam" id="TIGR00026">
    <property type="entry name" value="hi_GC_TIGR00026"/>
    <property type="match status" value="1"/>
</dbReference>
<gene>
    <name evidence="1" type="ORF">GCM10022402_17800</name>
</gene>
<accession>A0ABP7FF54</accession>
<organism evidence="1 2">
    <name type="scientific">Salinactinospora qingdaonensis</name>
    <dbReference type="NCBI Taxonomy" id="702744"/>
    <lineage>
        <taxon>Bacteria</taxon>
        <taxon>Bacillati</taxon>
        <taxon>Actinomycetota</taxon>
        <taxon>Actinomycetes</taxon>
        <taxon>Streptosporangiales</taxon>
        <taxon>Nocardiopsidaceae</taxon>
        <taxon>Salinactinospora</taxon>
    </lineage>
</organism>
<dbReference type="RefSeq" id="WP_344969434.1">
    <property type="nucleotide sequence ID" value="NZ_BAABDD010000006.1"/>
</dbReference>
<dbReference type="Gene3D" id="2.30.110.10">
    <property type="entry name" value="Electron Transport, Fmn-binding Protein, Chain A"/>
    <property type="match status" value="1"/>
</dbReference>
<comment type="caution">
    <text evidence="1">The sequence shown here is derived from an EMBL/GenBank/DDBJ whole genome shotgun (WGS) entry which is preliminary data.</text>
</comment>
<dbReference type="Pfam" id="PF04075">
    <property type="entry name" value="F420H2_quin_red"/>
    <property type="match status" value="1"/>
</dbReference>
<name>A0ABP7FF54_9ACTN</name>
<proteinExistence type="predicted"/>